<feature type="transmembrane region" description="Helical" evidence="10">
    <location>
        <begin position="349"/>
        <end position="369"/>
    </location>
</feature>
<keyword evidence="5 10" id="KW-1133">Transmembrane helix</keyword>
<dbReference type="AlphaFoldDB" id="A0A0D7BTU3"/>
<protein>
    <recommendedName>
        <fullName evidence="11">Major facilitator superfamily (MFS) profile domain-containing protein</fullName>
    </recommendedName>
</protein>
<dbReference type="OrthoDB" id="2544694at2759"/>
<feature type="transmembrane region" description="Helical" evidence="10">
    <location>
        <begin position="214"/>
        <end position="235"/>
    </location>
</feature>
<evidence type="ECO:0000259" key="11">
    <source>
        <dbReference type="PROSITE" id="PS50850"/>
    </source>
</evidence>
<sequence>MSPRHPPASLSARSSSSRTLSTNSDPINPLHKTADDKGEPNKPHFGITGDKLNAWVSVACITAMTLFGYDQGVFGGIIVTPNFLELMGNPDPTTEGLIVSLYDIGCFIGALSTFIFGDRIGRKKSLISGVIVMSIGSVLQAAAVDLRMMLVARIVTGLGNGVNTATSPVWQSETTRPALRGKLIVFGMIMNIAGFSLSNWMTYAFSYTEGSVSWRFPIAFQLFFSIIILATVPWLPESPRWLLAHGHDQEGARVLAALEGNGATMTSPAVLKMKNEILDAVALEREERSKVTWTDIVRGRTGNTGMIKRLFLGVGVQWMQQLAGINVTSYYLPLVLQNSVGLSNNLSRLLAACNSLSYLAFAFIGLHLIERAGRRKMMITGAAGQAACWALIAGLLSQTQGSVHDAETKSRFGAGATAFFFLFYVFFGICWQGIPWLYPVEINSLTMRTIGSALSTGSNWISNFMVVQVTPLGISSLGWKFYLIWMTFNASFVPIVYLFYPETANRHLEDVDRMYRENEGMVFVCRNEEAIKTERPERYGVDEKKGRRGPRSDPVSRKVTSGLLERKGSAMRRRASHIDGPAKEEAIETEKEETEQIEDVGVGVAK</sequence>
<dbReference type="SUPFAM" id="SSF103473">
    <property type="entry name" value="MFS general substrate transporter"/>
    <property type="match status" value="1"/>
</dbReference>
<evidence type="ECO:0000256" key="9">
    <source>
        <dbReference type="SAM" id="MobiDB-lite"/>
    </source>
</evidence>
<dbReference type="InterPro" id="IPR036259">
    <property type="entry name" value="MFS_trans_sf"/>
</dbReference>
<keyword evidence="6 10" id="KW-0472">Membrane</keyword>
<gene>
    <name evidence="12" type="ORF">CYLTODRAFT_484966</name>
</gene>
<dbReference type="InterPro" id="IPR020846">
    <property type="entry name" value="MFS_dom"/>
</dbReference>
<evidence type="ECO:0000256" key="5">
    <source>
        <dbReference type="ARBA" id="ARBA00022989"/>
    </source>
</evidence>
<feature type="transmembrane region" description="Helical" evidence="10">
    <location>
        <begin position="150"/>
        <end position="171"/>
    </location>
</feature>
<dbReference type="Proteomes" id="UP000054007">
    <property type="component" value="Unassembled WGS sequence"/>
</dbReference>
<dbReference type="InterPro" id="IPR050360">
    <property type="entry name" value="MFS_Sugar_Transporters"/>
</dbReference>
<feature type="region of interest" description="Disordered" evidence="9">
    <location>
        <begin position="536"/>
        <end position="606"/>
    </location>
</feature>
<evidence type="ECO:0000256" key="2">
    <source>
        <dbReference type="ARBA" id="ARBA00010992"/>
    </source>
</evidence>
<keyword evidence="13" id="KW-1185">Reference proteome</keyword>
<keyword evidence="3 8" id="KW-0813">Transport</keyword>
<feature type="compositionally biased region" description="Basic and acidic residues" evidence="9">
    <location>
        <begin position="536"/>
        <end position="556"/>
    </location>
</feature>
<dbReference type="GO" id="GO:0005351">
    <property type="term" value="F:carbohydrate:proton symporter activity"/>
    <property type="evidence" value="ECO:0007669"/>
    <property type="project" value="TreeGrafter"/>
</dbReference>
<evidence type="ECO:0000256" key="7">
    <source>
        <dbReference type="ARBA" id="ARBA00049119"/>
    </source>
</evidence>
<comment type="catalytic activity">
    <reaction evidence="7">
        <text>myo-inositol(out) + H(+)(out) = myo-inositol(in) + H(+)(in)</text>
        <dbReference type="Rhea" id="RHEA:60364"/>
        <dbReference type="ChEBI" id="CHEBI:15378"/>
        <dbReference type="ChEBI" id="CHEBI:17268"/>
    </reaction>
</comment>
<dbReference type="PANTHER" id="PTHR48022:SF26">
    <property type="entry name" value="MAJOR FACILITATOR SUPERFAMILY (MFS) PROFILE DOMAIN-CONTAINING PROTEIN-RELATED"/>
    <property type="match status" value="1"/>
</dbReference>
<feature type="transmembrane region" description="Helical" evidence="10">
    <location>
        <begin position="183"/>
        <end position="202"/>
    </location>
</feature>
<feature type="domain" description="Major facilitator superfamily (MFS) profile" evidence="11">
    <location>
        <begin position="56"/>
        <end position="504"/>
    </location>
</feature>
<feature type="transmembrane region" description="Helical" evidence="10">
    <location>
        <begin position="126"/>
        <end position="144"/>
    </location>
</feature>
<dbReference type="GO" id="GO:0016020">
    <property type="term" value="C:membrane"/>
    <property type="evidence" value="ECO:0007669"/>
    <property type="project" value="UniProtKB-SubCell"/>
</dbReference>
<evidence type="ECO:0000256" key="3">
    <source>
        <dbReference type="ARBA" id="ARBA00022448"/>
    </source>
</evidence>
<comment type="subcellular location">
    <subcellularLocation>
        <location evidence="1">Membrane</location>
        <topology evidence="1">Multi-pass membrane protein</topology>
    </subcellularLocation>
</comment>
<dbReference type="Gene3D" id="1.20.1250.20">
    <property type="entry name" value="MFS general substrate transporter like domains"/>
    <property type="match status" value="1"/>
</dbReference>
<dbReference type="InterPro" id="IPR003663">
    <property type="entry name" value="Sugar/inositol_transpt"/>
</dbReference>
<name>A0A0D7BTU3_9AGAR</name>
<dbReference type="EMBL" id="KN880433">
    <property type="protein sequence ID" value="KIY73817.1"/>
    <property type="molecule type" value="Genomic_DNA"/>
</dbReference>
<feature type="compositionally biased region" description="Basic and acidic residues" evidence="9">
    <location>
        <begin position="576"/>
        <end position="589"/>
    </location>
</feature>
<dbReference type="FunFam" id="1.20.1250.20:FF:000134">
    <property type="entry name" value="MFS sugar transporter protein"/>
    <property type="match status" value="1"/>
</dbReference>
<evidence type="ECO:0000256" key="4">
    <source>
        <dbReference type="ARBA" id="ARBA00022692"/>
    </source>
</evidence>
<feature type="transmembrane region" description="Helical" evidence="10">
    <location>
        <begin position="52"/>
        <end position="77"/>
    </location>
</feature>
<proteinExistence type="inferred from homology"/>
<keyword evidence="4 10" id="KW-0812">Transmembrane</keyword>
<feature type="compositionally biased region" description="Basic and acidic residues" evidence="9">
    <location>
        <begin position="32"/>
        <end position="42"/>
    </location>
</feature>
<comment type="similarity">
    <text evidence="2 8">Belongs to the major facilitator superfamily. Sugar transporter (TC 2.A.1.1) family.</text>
</comment>
<evidence type="ECO:0000313" key="13">
    <source>
        <dbReference type="Proteomes" id="UP000054007"/>
    </source>
</evidence>
<evidence type="ECO:0000256" key="1">
    <source>
        <dbReference type="ARBA" id="ARBA00004141"/>
    </source>
</evidence>
<feature type="transmembrane region" description="Helical" evidence="10">
    <location>
        <begin position="418"/>
        <end position="438"/>
    </location>
</feature>
<dbReference type="PANTHER" id="PTHR48022">
    <property type="entry name" value="PLASTIDIC GLUCOSE TRANSPORTER 4"/>
    <property type="match status" value="1"/>
</dbReference>
<dbReference type="InterPro" id="IPR005828">
    <property type="entry name" value="MFS_sugar_transport-like"/>
</dbReference>
<reference evidence="12 13" key="1">
    <citation type="journal article" date="2015" name="Fungal Genet. Biol.">
        <title>Evolution of novel wood decay mechanisms in Agaricales revealed by the genome sequences of Fistulina hepatica and Cylindrobasidium torrendii.</title>
        <authorList>
            <person name="Floudas D."/>
            <person name="Held B.W."/>
            <person name="Riley R."/>
            <person name="Nagy L.G."/>
            <person name="Koehler G."/>
            <person name="Ransdell A.S."/>
            <person name="Younus H."/>
            <person name="Chow J."/>
            <person name="Chiniquy J."/>
            <person name="Lipzen A."/>
            <person name="Tritt A."/>
            <person name="Sun H."/>
            <person name="Haridas S."/>
            <person name="LaButti K."/>
            <person name="Ohm R.A."/>
            <person name="Kues U."/>
            <person name="Blanchette R.A."/>
            <person name="Grigoriev I.V."/>
            <person name="Minto R.E."/>
            <person name="Hibbett D.S."/>
        </authorList>
    </citation>
    <scope>NUCLEOTIDE SEQUENCE [LARGE SCALE GENOMIC DNA]</scope>
    <source>
        <strain evidence="12 13">FP15055 ss-10</strain>
    </source>
</reference>
<evidence type="ECO:0000256" key="10">
    <source>
        <dbReference type="SAM" id="Phobius"/>
    </source>
</evidence>
<feature type="compositionally biased region" description="Low complexity" evidence="9">
    <location>
        <begin position="8"/>
        <end position="22"/>
    </location>
</feature>
<feature type="transmembrane region" description="Helical" evidence="10">
    <location>
        <begin position="310"/>
        <end position="329"/>
    </location>
</feature>
<feature type="region of interest" description="Disordered" evidence="9">
    <location>
        <begin position="1"/>
        <end position="43"/>
    </location>
</feature>
<dbReference type="Pfam" id="PF00083">
    <property type="entry name" value="Sugar_tr"/>
    <property type="match status" value="1"/>
</dbReference>
<evidence type="ECO:0000313" key="12">
    <source>
        <dbReference type="EMBL" id="KIY73817.1"/>
    </source>
</evidence>
<feature type="transmembrane region" description="Helical" evidence="10">
    <location>
        <begin position="97"/>
        <end position="117"/>
    </location>
</feature>
<dbReference type="NCBIfam" id="TIGR00879">
    <property type="entry name" value="SP"/>
    <property type="match status" value="1"/>
</dbReference>
<dbReference type="STRING" id="1314674.A0A0D7BTU3"/>
<dbReference type="PRINTS" id="PR00171">
    <property type="entry name" value="SUGRTRNSPORT"/>
</dbReference>
<evidence type="ECO:0000256" key="6">
    <source>
        <dbReference type="ARBA" id="ARBA00023136"/>
    </source>
</evidence>
<evidence type="ECO:0000256" key="8">
    <source>
        <dbReference type="RuleBase" id="RU003346"/>
    </source>
</evidence>
<organism evidence="12 13">
    <name type="scientific">Cylindrobasidium torrendii FP15055 ss-10</name>
    <dbReference type="NCBI Taxonomy" id="1314674"/>
    <lineage>
        <taxon>Eukaryota</taxon>
        <taxon>Fungi</taxon>
        <taxon>Dikarya</taxon>
        <taxon>Basidiomycota</taxon>
        <taxon>Agaricomycotina</taxon>
        <taxon>Agaricomycetes</taxon>
        <taxon>Agaricomycetidae</taxon>
        <taxon>Agaricales</taxon>
        <taxon>Marasmiineae</taxon>
        <taxon>Physalacriaceae</taxon>
        <taxon>Cylindrobasidium</taxon>
    </lineage>
</organism>
<dbReference type="PROSITE" id="PS50850">
    <property type="entry name" value="MFS"/>
    <property type="match status" value="1"/>
</dbReference>
<feature type="transmembrane region" description="Helical" evidence="10">
    <location>
        <begin position="481"/>
        <end position="500"/>
    </location>
</feature>
<accession>A0A0D7BTU3</accession>